<dbReference type="Gene3D" id="3.40.800.10">
    <property type="entry name" value="Ureohydrolase domain"/>
    <property type="match status" value="1"/>
</dbReference>
<comment type="similarity">
    <text evidence="4">Belongs to the arginase family.</text>
</comment>
<dbReference type="PANTHER" id="PTHR43782">
    <property type="entry name" value="ARGINASE"/>
    <property type="match status" value="1"/>
</dbReference>
<keyword evidence="1" id="KW-0479">Metal-binding</keyword>
<dbReference type="Proteomes" id="UP001339911">
    <property type="component" value="Unassembled WGS sequence"/>
</dbReference>
<evidence type="ECO:0000256" key="4">
    <source>
        <dbReference type="PROSITE-ProRule" id="PRU00742"/>
    </source>
</evidence>
<evidence type="ECO:0000256" key="3">
    <source>
        <dbReference type="ARBA" id="ARBA00023211"/>
    </source>
</evidence>
<evidence type="ECO:0000256" key="1">
    <source>
        <dbReference type="ARBA" id="ARBA00022723"/>
    </source>
</evidence>
<accession>A0ABU7SP43</accession>
<sequence>MSASNPPSPVITHFAARAGDHNDRAMQASGMIAAELATRLGSAPVVIGSPEPALCTNWEEELAAARPALRAMAEHFDELLRDGALPVTALSRCAVALATLPVVARYRPDAVVVWFDAHADLNTPQNSTTGYLGGLAFSGPLGMWDSGLGQGLKPENAILCGARDIDPVEQSLIDDGVITLVGPGPNLAKRLRAAIAGRPVYVHIDCDVLEPGIVPTDYLVPGGLTLSELRSAALAMGESDLVGLEIGEFEAGEDANGLPIHPGSLLDALQPLLHTAVGLDTLDHGVP</sequence>
<comment type="caution">
    <text evidence="5">The sequence shown here is derived from an EMBL/GenBank/DDBJ whole genome shotgun (WGS) entry which is preliminary data.</text>
</comment>
<dbReference type="RefSeq" id="WP_331211615.1">
    <property type="nucleotide sequence ID" value="NZ_JAZGQL010000037.1"/>
</dbReference>
<dbReference type="PANTHER" id="PTHR43782:SF3">
    <property type="entry name" value="ARGINASE"/>
    <property type="match status" value="1"/>
</dbReference>
<dbReference type="CDD" id="cd09999">
    <property type="entry name" value="Arginase-like_1"/>
    <property type="match status" value="1"/>
</dbReference>
<name>A0ABU7SP43_9ACTN</name>
<keyword evidence="2" id="KW-0378">Hydrolase</keyword>
<organism evidence="5 6">
    <name type="scientific">Plantactinospora veratri</name>
    <dbReference type="NCBI Taxonomy" id="1436122"/>
    <lineage>
        <taxon>Bacteria</taxon>
        <taxon>Bacillati</taxon>
        <taxon>Actinomycetota</taxon>
        <taxon>Actinomycetes</taxon>
        <taxon>Micromonosporales</taxon>
        <taxon>Micromonosporaceae</taxon>
        <taxon>Plantactinospora</taxon>
    </lineage>
</organism>
<dbReference type="EMBL" id="JAZGQL010000037">
    <property type="protein sequence ID" value="MEE6311726.1"/>
    <property type="molecule type" value="Genomic_DNA"/>
</dbReference>
<protein>
    <submittedName>
        <fullName evidence="5">Arginase family protein</fullName>
    </submittedName>
</protein>
<dbReference type="InterPro" id="IPR023696">
    <property type="entry name" value="Ureohydrolase_dom_sf"/>
</dbReference>
<proteinExistence type="inferred from homology"/>
<reference evidence="5 6" key="1">
    <citation type="submission" date="2024-01" db="EMBL/GenBank/DDBJ databases">
        <title>Genome insights into Plantactinospora veratri sp. nov.</title>
        <authorList>
            <person name="Wang L."/>
        </authorList>
    </citation>
    <scope>NUCLEOTIDE SEQUENCE [LARGE SCALE GENOMIC DNA]</scope>
    <source>
        <strain evidence="5 6">NEAU-FHS4</strain>
    </source>
</reference>
<gene>
    <name evidence="5" type="ORF">V1634_33360</name>
</gene>
<keyword evidence="3" id="KW-0464">Manganese</keyword>
<keyword evidence="6" id="KW-1185">Reference proteome</keyword>
<dbReference type="PROSITE" id="PS51409">
    <property type="entry name" value="ARGINASE_2"/>
    <property type="match status" value="1"/>
</dbReference>
<dbReference type="Pfam" id="PF00491">
    <property type="entry name" value="Arginase"/>
    <property type="match status" value="1"/>
</dbReference>
<evidence type="ECO:0000256" key="2">
    <source>
        <dbReference type="ARBA" id="ARBA00022801"/>
    </source>
</evidence>
<evidence type="ECO:0000313" key="5">
    <source>
        <dbReference type="EMBL" id="MEE6311726.1"/>
    </source>
</evidence>
<evidence type="ECO:0000313" key="6">
    <source>
        <dbReference type="Proteomes" id="UP001339911"/>
    </source>
</evidence>
<dbReference type="SUPFAM" id="SSF52768">
    <property type="entry name" value="Arginase/deacetylase"/>
    <property type="match status" value="1"/>
</dbReference>
<dbReference type="InterPro" id="IPR006035">
    <property type="entry name" value="Ureohydrolase"/>
</dbReference>